<accession>A0A5J4RLS5</accession>
<keyword evidence="1" id="KW-0812">Transmembrane</keyword>
<protein>
    <recommendedName>
        <fullName evidence="3">ECF transporter S component</fullName>
    </recommendedName>
</protein>
<keyword evidence="1" id="KW-1133">Transmembrane helix</keyword>
<evidence type="ECO:0000313" key="2">
    <source>
        <dbReference type="EMBL" id="KAA6334524.1"/>
    </source>
</evidence>
<feature type="transmembrane region" description="Helical" evidence="1">
    <location>
        <begin position="113"/>
        <end position="137"/>
    </location>
</feature>
<evidence type="ECO:0000256" key="1">
    <source>
        <dbReference type="SAM" id="Phobius"/>
    </source>
</evidence>
<keyword evidence="1" id="KW-0472">Membrane</keyword>
<dbReference type="EMBL" id="SNRY01000988">
    <property type="protein sequence ID" value="KAA6334524.1"/>
    <property type="molecule type" value="Genomic_DNA"/>
</dbReference>
<organism evidence="2">
    <name type="scientific">termite gut metagenome</name>
    <dbReference type="NCBI Taxonomy" id="433724"/>
    <lineage>
        <taxon>unclassified sequences</taxon>
        <taxon>metagenomes</taxon>
        <taxon>organismal metagenomes</taxon>
    </lineage>
</organism>
<feature type="transmembrane region" description="Helical" evidence="1">
    <location>
        <begin position="149"/>
        <end position="169"/>
    </location>
</feature>
<gene>
    <name evidence="2" type="ORF">EZS27_017157</name>
</gene>
<feature type="transmembrane region" description="Helical" evidence="1">
    <location>
        <begin position="20"/>
        <end position="40"/>
    </location>
</feature>
<evidence type="ECO:0008006" key="3">
    <source>
        <dbReference type="Google" id="ProtNLM"/>
    </source>
</evidence>
<name>A0A5J4RLS5_9ZZZZ</name>
<proteinExistence type="predicted"/>
<dbReference type="Gene3D" id="1.10.1760.20">
    <property type="match status" value="1"/>
</dbReference>
<feature type="transmembrane region" description="Helical" evidence="1">
    <location>
        <begin position="87"/>
        <end position="106"/>
    </location>
</feature>
<dbReference type="AlphaFoldDB" id="A0A5J4RLS5"/>
<sequence length="171" mass="18451">NKMETTAKLYSLGYKDTKAYLFALLFVIGNIVFPQLAHLIPQGGITLLPIYFFTLIAGYKYGIRVGLLTAILSPLVNCLLFDMPHAGALPVILIKSGLLAIAASLAARYSKKISLGAILTVVLAYQIVGTAFEWAIVGDFYDAVQDFRIGIPGMLLQLLGGYALLKAIAKI</sequence>
<feature type="non-terminal residue" evidence="2">
    <location>
        <position position="1"/>
    </location>
</feature>
<comment type="caution">
    <text evidence="2">The sequence shown here is derived from an EMBL/GenBank/DDBJ whole genome shotgun (WGS) entry which is preliminary data.</text>
</comment>
<reference evidence="2" key="1">
    <citation type="submission" date="2019-03" db="EMBL/GenBank/DDBJ databases">
        <title>Single cell metagenomics reveals metabolic interactions within the superorganism composed of flagellate Streblomastix strix and complex community of Bacteroidetes bacteria on its surface.</title>
        <authorList>
            <person name="Treitli S.C."/>
            <person name="Kolisko M."/>
            <person name="Husnik F."/>
            <person name="Keeling P."/>
            <person name="Hampl V."/>
        </authorList>
    </citation>
    <scope>NUCLEOTIDE SEQUENCE</scope>
    <source>
        <strain evidence="2">STM</strain>
    </source>
</reference>